<dbReference type="InterPro" id="IPR003029">
    <property type="entry name" value="S1_domain"/>
</dbReference>
<dbReference type="SMART" id="SM00316">
    <property type="entry name" value="S1"/>
    <property type="match status" value="2"/>
</dbReference>
<dbReference type="Pfam" id="PF17783">
    <property type="entry name" value="WHD_CvfB"/>
    <property type="match status" value="1"/>
</dbReference>
<reference evidence="3 4" key="1">
    <citation type="journal article" date="2010" name="J. Bacteriol.">
        <title>Genome sequence of the oligotrophic marine Gammaproteobacterium HTCC2143, isolated from the Oregon Coast.</title>
        <authorList>
            <person name="Oh H.M."/>
            <person name="Kang I."/>
            <person name="Ferriera S."/>
            <person name="Giovannoni S.J."/>
            <person name="Cho J.C."/>
        </authorList>
    </citation>
    <scope>NUCLEOTIDE SEQUENCE [LARGE SCALE GENOMIC DNA]</scope>
    <source>
        <strain evidence="3 4">HTCC2143</strain>
    </source>
</reference>
<dbReference type="Pfam" id="PF13509">
    <property type="entry name" value="S1_2"/>
    <property type="match status" value="2"/>
</dbReference>
<organism evidence="3 4">
    <name type="scientific">marine gamma proteobacterium HTCC2143</name>
    <dbReference type="NCBI Taxonomy" id="247633"/>
    <lineage>
        <taxon>Bacteria</taxon>
        <taxon>Pseudomonadati</taxon>
        <taxon>Pseudomonadota</taxon>
        <taxon>Gammaproteobacteria</taxon>
        <taxon>Cellvibrionales</taxon>
        <taxon>Spongiibacteraceae</taxon>
        <taxon>BD1-7 clade</taxon>
    </lineage>
</organism>
<feature type="domain" description="S1 motif" evidence="2">
    <location>
        <begin position="85"/>
        <end position="146"/>
    </location>
</feature>
<dbReference type="InterPro" id="IPR014464">
    <property type="entry name" value="CvfB_fam"/>
</dbReference>
<evidence type="ECO:0000259" key="2">
    <source>
        <dbReference type="SMART" id="SM00316"/>
    </source>
</evidence>
<dbReference type="STRING" id="247633.GP2143_09495"/>
<dbReference type="Gene3D" id="1.10.10.10">
    <property type="entry name" value="Winged helix-like DNA-binding domain superfamily/Winged helix DNA-binding domain"/>
    <property type="match status" value="1"/>
</dbReference>
<dbReference type="PANTHER" id="PTHR37296">
    <property type="entry name" value="CONSERVED VIRULENCE FACTOR B"/>
    <property type="match status" value="1"/>
</dbReference>
<feature type="domain" description="S1 motif" evidence="2">
    <location>
        <begin position="159"/>
        <end position="221"/>
    </location>
</feature>
<keyword evidence="4" id="KW-1185">Reference proteome</keyword>
<dbReference type="GO" id="GO:0003676">
    <property type="term" value="F:nucleic acid binding"/>
    <property type="evidence" value="ECO:0007669"/>
    <property type="project" value="InterPro"/>
</dbReference>
<evidence type="ECO:0000313" key="4">
    <source>
        <dbReference type="Proteomes" id="UP000004931"/>
    </source>
</evidence>
<dbReference type="Proteomes" id="UP000004931">
    <property type="component" value="Unassembled WGS sequence"/>
</dbReference>
<dbReference type="OrthoDB" id="9801597at2"/>
<dbReference type="InterPro" id="IPR039566">
    <property type="entry name" value="CvfB_S1_st"/>
</dbReference>
<accession>A0YFL5</accession>
<proteinExistence type="inferred from homology"/>
<gene>
    <name evidence="3" type="ORF">GP2143_09495</name>
</gene>
<comment type="caution">
    <text evidence="3">The sequence shown here is derived from an EMBL/GenBank/DDBJ whole genome shotgun (WGS) entry which is preliminary data.</text>
</comment>
<dbReference type="PANTHER" id="PTHR37296:SF1">
    <property type="entry name" value="CONSERVED VIRULENCE FACTOR B"/>
    <property type="match status" value="1"/>
</dbReference>
<sequence length="294" mass="33387">MLMLGQYNRLTVLDDTSQGLYLGYRDDSTDISEEDIDHRERRAEKVFLPKAEVLESPQVGDKIEVFLYIDSEDRIAATTKTPLACLGEFAWLKIVDVSSVGAFLDWGLPKDLFLPYAEQKFTPEVGRRVLVRVYLDNSNRLAASTRIDTFLDEDGSQFKSGQEVQLTIADSTELGYKAIVNNSHWGILYSSELFQSIRKGQKITGYIRKVRDDKKLDLSLTRIGFGQVEELAEKILATLEKNDGFIMITDKSPPETIYALFKVSKKVYKKAIGVLYKQQKISIEKSGIRLVHNE</sequence>
<name>A0YFL5_9GAMM</name>
<dbReference type="Gene3D" id="2.40.50.140">
    <property type="entry name" value="Nucleic acid-binding proteins"/>
    <property type="match status" value="2"/>
</dbReference>
<evidence type="ECO:0000256" key="1">
    <source>
        <dbReference type="PIRNR" id="PIRNR012524"/>
    </source>
</evidence>
<evidence type="ECO:0000313" key="3">
    <source>
        <dbReference type="EMBL" id="EAW30429.1"/>
    </source>
</evidence>
<comment type="similarity">
    <text evidence="1">Belongs to the CvfB family.</text>
</comment>
<dbReference type="PIRSF" id="PIRSF012524">
    <property type="entry name" value="YitL_S1"/>
    <property type="match status" value="1"/>
</dbReference>
<dbReference type="InterPro" id="IPR012340">
    <property type="entry name" value="NA-bd_OB-fold"/>
</dbReference>
<dbReference type="EMBL" id="AAVT01000008">
    <property type="protein sequence ID" value="EAW30429.1"/>
    <property type="molecule type" value="Genomic_DNA"/>
</dbReference>
<protein>
    <submittedName>
        <fullName evidence="3">Nucleic acid binding protein</fullName>
    </submittedName>
</protein>
<dbReference type="InterPro" id="IPR040764">
    <property type="entry name" value="CvfB_WH"/>
</dbReference>
<dbReference type="InterPro" id="IPR036388">
    <property type="entry name" value="WH-like_DNA-bd_sf"/>
</dbReference>
<dbReference type="AlphaFoldDB" id="A0YFL5"/>
<dbReference type="eggNOG" id="COG2996">
    <property type="taxonomic scope" value="Bacteria"/>
</dbReference>